<name>A0A6A6BL41_9PEZI</name>
<organism evidence="1 2">
    <name type="scientific">Aplosporella prunicola CBS 121167</name>
    <dbReference type="NCBI Taxonomy" id="1176127"/>
    <lineage>
        <taxon>Eukaryota</taxon>
        <taxon>Fungi</taxon>
        <taxon>Dikarya</taxon>
        <taxon>Ascomycota</taxon>
        <taxon>Pezizomycotina</taxon>
        <taxon>Dothideomycetes</taxon>
        <taxon>Dothideomycetes incertae sedis</taxon>
        <taxon>Botryosphaeriales</taxon>
        <taxon>Aplosporellaceae</taxon>
        <taxon>Aplosporella</taxon>
    </lineage>
</organism>
<accession>A0A6A6BL41</accession>
<protein>
    <recommendedName>
        <fullName evidence="3">Fucose-specific lectin</fullName>
    </recommendedName>
</protein>
<dbReference type="RefSeq" id="XP_033400552.1">
    <property type="nucleotide sequence ID" value="XM_033546029.1"/>
</dbReference>
<evidence type="ECO:0000313" key="1">
    <source>
        <dbReference type="EMBL" id="KAF2144840.1"/>
    </source>
</evidence>
<dbReference type="OrthoDB" id="5426604at2759"/>
<evidence type="ECO:0000313" key="2">
    <source>
        <dbReference type="Proteomes" id="UP000799438"/>
    </source>
</evidence>
<proteinExistence type="predicted"/>
<dbReference type="Gene3D" id="2.120.10.70">
    <property type="entry name" value="Fucose-specific lectin"/>
    <property type="match status" value="1"/>
</dbReference>
<dbReference type="GeneID" id="54303535"/>
<gene>
    <name evidence="1" type="ORF">K452DRAFT_356217</name>
</gene>
<evidence type="ECO:0008006" key="3">
    <source>
        <dbReference type="Google" id="ProtNLM"/>
    </source>
</evidence>
<dbReference type="AlphaFoldDB" id="A0A6A6BL41"/>
<keyword evidence="2" id="KW-1185">Reference proteome</keyword>
<dbReference type="EMBL" id="ML995478">
    <property type="protein sequence ID" value="KAF2144840.1"/>
    <property type="molecule type" value="Genomic_DNA"/>
</dbReference>
<dbReference type="Proteomes" id="UP000799438">
    <property type="component" value="Unassembled WGS sequence"/>
</dbReference>
<reference evidence="1" key="1">
    <citation type="journal article" date="2020" name="Stud. Mycol.">
        <title>101 Dothideomycetes genomes: a test case for predicting lifestyles and emergence of pathogens.</title>
        <authorList>
            <person name="Haridas S."/>
            <person name="Albert R."/>
            <person name="Binder M."/>
            <person name="Bloem J."/>
            <person name="Labutti K."/>
            <person name="Salamov A."/>
            <person name="Andreopoulos B."/>
            <person name="Baker S."/>
            <person name="Barry K."/>
            <person name="Bills G."/>
            <person name="Bluhm B."/>
            <person name="Cannon C."/>
            <person name="Castanera R."/>
            <person name="Culley D."/>
            <person name="Daum C."/>
            <person name="Ezra D."/>
            <person name="Gonzalez J."/>
            <person name="Henrissat B."/>
            <person name="Kuo A."/>
            <person name="Liang C."/>
            <person name="Lipzen A."/>
            <person name="Lutzoni F."/>
            <person name="Magnuson J."/>
            <person name="Mondo S."/>
            <person name="Nolan M."/>
            <person name="Ohm R."/>
            <person name="Pangilinan J."/>
            <person name="Park H.-J."/>
            <person name="Ramirez L."/>
            <person name="Alfaro M."/>
            <person name="Sun H."/>
            <person name="Tritt A."/>
            <person name="Yoshinaga Y."/>
            <person name="Zwiers L.-H."/>
            <person name="Turgeon B."/>
            <person name="Goodwin S."/>
            <person name="Spatafora J."/>
            <person name="Crous P."/>
            <person name="Grigoriev I."/>
        </authorList>
    </citation>
    <scope>NUCLEOTIDE SEQUENCE</scope>
    <source>
        <strain evidence="1">CBS 121167</strain>
    </source>
</reference>
<sequence length="287" mass="31466">MAALAAVYNGQTSGDWSINLFYNNSIGQLAFLLKSGTEVADPGFSAWDSGDNDYQGYILNPSTMAAGTFSGVNFIVAVTKPSSKSETQTANQISIVSPVYQKLDTTSLGNNTVTVCTGGTECWVYYLHNASNSTVSLKQYELVTGDISTVLEDGVMSANSQLASWWVSDTERYVIFQDKETLLLKEFNVATGKSVDIEATKDAKEGTTLAVSFVNRVFLYYTDKQSNLRRVLKENDSWGESKDIADIPKVGSSQITAVAANNYNHLFYMAQQNTKDEFTHVKDLLYG</sequence>